<organism evidence="1 2">
    <name type="scientific">Nephila pilipes</name>
    <name type="common">Giant wood spider</name>
    <name type="synonym">Nephila maculata</name>
    <dbReference type="NCBI Taxonomy" id="299642"/>
    <lineage>
        <taxon>Eukaryota</taxon>
        <taxon>Metazoa</taxon>
        <taxon>Ecdysozoa</taxon>
        <taxon>Arthropoda</taxon>
        <taxon>Chelicerata</taxon>
        <taxon>Arachnida</taxon>
        <taxon>Araneae</taxon>
        <taxon>Araneomorphae</taxon>
        <taxon>Entelegynae</taxon>
        <taxon>Araneoidea</taxon>
        <taxon>Nephilidae</taxon>
        <taxon>Nephila</taxon>
    </lineage>
</organism>
<reference evidence="1" key="1">
    <citation type="submission" date="2020-08" db="EMBL/GenBank/DDBJ databases">
        <title>Multicomponent nature underlies the extraordinary mechanical properties of spider dragline silk.</title>
        <authorList>
            <person name="Kono N."/>
            <person name="Nakamura H."/>
            <person name="Mori M."/>
            <person name="Yoshida Y."/>
            <person name="Ohtoshi R."/>
            <person name="Malay A.D."/>
            <person name="Moran D.A.P."/>
            <person name="Tomita M."/>
            <person name="Numata K."/>
            <person name="Arakawa K."/>
        </authorList>
    </citation>
    <scope>NUCLEOTIDE SEQUENCE</scope>
</reference>
<dbReference type="Proteomes" id="UP000887013">
    <property type="component" value="Unassembled WGS sequence"/>
</dbReference>
<evidence type="ECO:0000313" key="1">
    <source>
        <dbReference type="EMBL" id="GFT67288.1"/>
    </source>
</evidence>
<accession>A0A8X6PGT1</accession>
<feature type="non-terminal residue" evidence="1">
    <location>
        <position position="1"/>
    </location>
</feature>
<sequence length="59" mass="7118">LWNSSRKSDMFKFIIKEMEQDTQRMIQQSKKLGKPRMQGIYILNLRNLTFLTATHRKSM</sequence>
<comment type="caution">
    <text evidence="1">The sequence shown here is derived from an EMBL/GenBank/DDBJ whole genome shotgun (WGS) entry which is preliminary data.</text>
</comment>
<proteinExistence type="predicted"/>
<evidence type="ECO:0000313" key="2">
    <source>
        <dbReference type="Proteomes" id="UP000887013"/>
    </source>
</evidence>
<name>A0A8X6PGT1_NEPPI</name>
<gene>
    <name evidence="1" type="ORF">NPIL_219901</name>
</gene>
<dbReference type="Gene3D" id="3.40.525.10">
    <property type="entry name" value="CRAL-TRIO lipid binding domain"/>
    <property type="match status" value="1"/>
</dbReference>
<protein>
    <submittedName>
        <fullName evidence="1">Uncharacterized protein</fullName>
    </submittedName>
</protein>
<dbReference type="EMBL" id="BMAW01020290">
    <property type="protein sequence ID" value="GFT67288.1"/>
    <property type="molecule type" value="Genomic_DNA"/>
</dbReference>
<dbReference type="AlphaFoldDB" id="A0A8X6PGT1"/>
<dbReference type="InterPro" id="IPR036865">
    <property type="entry name" value="CRAL-TRIO_dom_sf"/>
</dbReference>
<keyword evidence="2" id="KW-1185">Reference proteome</keyword>